<dbReference type="Gene3D" id="3.20.20.60">
    <property type="entry name" value="Phosphoenolpyruvate-binding domains"/>
    <property type="match status" value="1"/>
</dbReference>
<comment type="cofactor">
    <cofactor evidence="7 10">
        <name>Mg(2+)</name>
        <dbReference type="ChEBI" id="CHEBI:18420"/>
    </cofactor>
    <text evidence="7 10">Binds 1 Mg(2+) ion per subunit.</text>
</comment>
<feature type="active site" description="Proton acceptor" evidence="7 8">
    <location>
        <position position="191"/>
    </location>
</feature>
<dbReference type="UniPathway" id="UPA00028">
    <property type="reaction ID" value="UER00003"/>
</dbReference>
<keyword evidence="7 10" id="KW-0460">Magnesium</keyword>
<dbReference type="CDD" id="cd06557">
    <property type="entry name" value="KPHMT-like"/>
    <property type="match status" value="1"/>
</dbReference>
<evidence type="ECO:0000256" key="1">
    <source>
        <dbReference type="ARBA" id="ARBA00005033"/>
    </source>
</evidence>
<evidence type="ECO:0000256" key="5">
    <source>
        <dbReference type="ARBA" id="ARBA00022679"/>
    </source>
</evidence>
<comment type="pathway">
    <text evidence="1 7">Cofactor biosynthesis; (R)-pantothenate biosynthesis; (R)-pantoate from 3-methyl-2-oxobutanoate: step 1/2.</text>
</comment>
<dbReference type="NCBIfam" id="NF001452">
    <property type="entry name" value="PRK00311.1"/>
    <property type="match status" value="1"/>
</dbReference>
<evidence type="ECO:0000256" key="3">
    <source>
        <dbReference type="ARBA" id="ARBA00011424"/>
    </source>
</evidence>
<evidence type="ECO:0000256" key="4">
    <source>
        <dbReference type="ARBA" id="ARBA00022655"/>
    </source>
</evidence>
<comment type="catalytic activity">
    <reaction evidence="7">
        <text>(6R)-5,10-methylene-5,6,7,8-tetrahydrofolate + 3-methyl-2-oxobutanoate + H2O = 2-dehydropantoate + (6S)-5,6,7,8-tetrahydrofolate</text>
        <dbReference type="Rhea" id="RHEA:11824"/>
        <dbReference type="ChEBI" id="CHEBI:11561"/>
        <dbReference type="ChEBI" id="CHEBI:11851"/>
        <dbReference type="ChEBI" id="CHEBI:15377"/>
        <dbReference type="ChEBI" id="CHEBI:15636"/>
        <dbReference type="ChEBI" id="CHEBI:57453"/>
        <dbReference type="EC" id="2.1.2.11"/>
    </reaction>
</comment>
<feature type="binding site" evidence="7 10">
    <location>
        <position position="92"/>
    </location>
    <ligand>
        <name>Mg(2+)</name>
        <dbReference type="ChEBI" id="CHEBI:18420"/>
    </ligand>
</feature>
<keyword evidence="7" id="KW-0963">Cytoplasm</keyword>
<dbReference type="InterPro" id="IPR003700">
    <property type="entry name" value="Pantoate_hydroxy_MeTrfase"/>
</dbReference>
<dbReference type="EMBL" id="FWZX01000001">
    <property type="protein sequence ID" value="SME93850.1"/>
    <property type="molecule type" value="Genomic_DNA"/>
</dbReference>
<protein>
    <recommendedName>
        <fullName evidence="7">3-methyl-2-oxobutanoate hydroxymethyltransferase</fullName>
        <ecNumber evidence="7">2.1.2.11</ecNumber>
    </recommendedName>
    <alternativeName>
        <fullName evidence="7">Ketopantoate hydroxymethyltransferase</fullName>
        <shortName evidence="7">KPHMT</shortName>
    </alternativeName>
</protein>
<dbReference type="InterPro" id="IPR040442">
    <property type="entry name" value="Pyrv_kinase-like_dom_sf"/>
</dbReference>
<evidence type="ECO:0000256" key="7">
    <source>
        <dbReference type="HAMAP-Rule" id="MF_00156"/>
    </source>
</evidence>
<dbReference type="STRING" id="560819.SAMN05428998_101616"/>
<keyword evidence="11" id="KW-0489">Methyltransferase</keyword>
<evidence type="ECO:0000256" key="8">
    <source>
        <dbReference type="PIRSR" id="PIRSR000388-1"/>
    </source>
</evidence>
<dbReference type="SUPFAM" id="SSF51621">
    <property type="entry name" value="Phosphoenolpyruvate/pyruvate domain"/>
    <property type="match status" value="1"/>
</dbReference>
<sequence length="278" mass="29432">MVEYGGAAKPTPAMTPNRIRARKGGEPIVCLTAYDFPTARRLDPLVDLLLVGDSMANVVYGFDTTHGVTLDMMIAHGGAVARAAAHACVVVDLPFGWYQESREQAMRSAVRVIRETGCAAVKLEGGREMAETIAFLVERGIPVMGHVGLKPQMIRSMGGFRTQGKTPGEAEAVIEDTRAVDAAGAFAIVIEGTVEEVAAEATRVAAAPTIGIGASASCDGQVLVTPDMAGLTVGHVPRFVKRYAELGEALERAAADYAEEVRQRRFPGDGQVVRLAKP</sequence>
<dbReference type="GO" id="GO:0008168">
    <property type="term" value="F:methyltransferase activity"/>
    <property type="evidence" value="ECO:0007669"/>
    <property type="project" value="UniProtKB-KW"/>
</dbReference>
<dbReference type="GO" id="GO:0005737">
    <property type="term" value="C:cytoplasm"/>
    <property type="evidence" value="ECO:0007669"/>
    <property type="project" value="UniProtKB-SubCell"/>
</dbReference>
<accession>A0A1Y6BCI4</accession>
<evidence type="ECO:0000256" key="10">
    <source>
        <dbReference type="PIRSR" id="PIRSR000388-3"/>
    </source>
</evidence>
<keyword evidence="12" id="KW-1185">Reference proteome</keyword>
<dbReference type="PIRSF" id="PIRSF000388">
    <property type="entry name" value="Pantoate_hydroxy_MeTrfase"/>
    <property type="match status" value="1"/>
</dbReference>
<dbReference type="NCBIfam" id="TIGR00222">
    <property type="entry name" value="panB"/>
    <property type="match status" value="1"/>
</dbReference>
<evidence type="ECO:0000256" key="6">
    <source>
        <dbReference type="ARBA" id="ARBA00056497"/>
    </source>
</evidence>
<keyword evidence="7 10" id="KW-0479">Metal-binding</keyword>
<dbReference type="AlphaFoldDB" id="A0A1Y6BCI4"/>
<dbReference type="GO" id="GO:0003864">
    <property type="term" value="F:3-methyl-2-oxobutanoate hydroxymethyltransferase activity"/>
    <property type="evidence" value="ECO:0007669"/>
    <property type="project" value="UniProtKB-UniRule"/>
</dbReference>
<dbReference type="FunFam" id="3.20.20.60:FF:000003">
    <property type="entry name" value="3-methyl-2-oxobutanoate hydroxymethyltransferase"/>
    <property type="match status" value="1"/>
</dbReference>
<dbReference type="Pfam" id="PF02548">
    <property type="entry name" value="Pantoate_transf"/>
    <property type="match status" value="1"/>
</dbReference>
<dbReference type="GO" id="GO:0000287">
    <property type="term" value="F:magnesium ion binding"/>
    <property type="evidence" value="ECO:0007669"/>
    <property type="project" value="TreeGrafter"/>
</dbReference>
<feature type="binding site" evidence="7 9">
    <location>
        <position position="92"/>
    </location>
    <ligand>
        <name>3-methyl-2-oxobutanoate</name>
        <dbReference type="ChEBI" id="CHEBI:11851"/>
    </ligand>
</feature>
<comment type="subcellular location">
    <subcellularLocation>
        <location evidence="7">Cytoplasm</location>
    </subcellularLocation>
</comment>
<keyword evidence="5 7" id="KW-0808">Transferase</keyword>
<dbReference type="PANTHER" id="PTHR20881">
    <property type="entry name" value="3-METHYL-2-OXOBUTANOATE HYDROXYMETHYLTRANSFERASE"/>
    <property type="match status" value="1"/>
</dbReference>
<dbReference type="HAMAP" id="MF_00156">
    <property type="entry name" value="PanB"/>
    <property type="match status" value="1"/>
</dbReference>
<dbReference type="Proteomes" id="UP000192917">
    <property type="component" value="Unassembled WGS sequence"/>
</dbReference>
<feature type="binding site" evidence="7 9">
    <location>
        <begin position="53"/>
        <end position="54"/>
    </location>
    <ligand>
        <name>3-methyl-2-oxobutanoate</name>
        <dbReference type="ChEBI" id="CHEBI:11851"/>
    </ligand>
</feature>
<dbReference type="GO" id="GO:0032259">
    <property type="term" value="P:methylation"/>
    <property type="evidence" value="ECO:0007669"/>
    <property type="project" value="UniProtKB-KW"/>
</dbReference>
<reference evidence="11 12" key="1">
    <citation type="submission" date="2017-04" db="EMBL/GenBank/DDBJ databases">
        <authorList>
            <person name="Afonso C.L."/>
            <person name="Miller P.J."/>
            <person name="Scott M.A."/>
            <person name="Spackman E."/>
            <person name="Goraichik I."/>
            <person name="Dimitrov K.M."/>
            <person name="Suarez D.L."/>
            <person name="Swayne D.E."/>
        </authorList>
    </citation>
    <scope>NUCLEOTIDE SEQUENCE [LARGE SCALE GENOMIC DNA]</scope>
    <source>
        <strain evidence="11 12">USBA 355</strain>
    </source>
</reference>
<dbReference type="InterPro" id="IPR015813">
    <property type="entry name" value="Pyrv/PenolPyrv_kinase-like_dom"/>
</dbReference>
<evidence type="ECO:0000256" key="9">
    <source>
        <dbReference type="PIRSR" id="PIRSR000388-2"/>
    </source>
</evidence>
<keyword evidence="4 7" id="KW-0566">Pantothenate biosynthesis</keyword>
<feature type="binding site" evidence="7 10">
    <location>
        <position position="124"/>
    </location>
    <ligand>
        <name>Mg(2+)</name>
        <dbReference type="ChEBI" id="CHEBI:18420"/>
    </ligand>
</feature>
<proteinExistence type="inferred from homology"/>
<dbReference type="GO" id="GO:0015940">
    <property type="term" value="P:pantothenate biosynthetic process"/>
    <property type="evidence" value="ECO:0007669"/>
    <property type="project" value="UniProtKB-UniRule"/>
</dbReference>
<dbReference type="PANTHER" id="PTHR20881:SF0">
    <property type="entry name" value="3-METHYL-2-OXOBUTANOATE HYDROXYMETHYLTRANSFERASE"/>
    <property type="match status" value="1"/>
</dbReference>
<comment type="subunit">
    <text evidence="3 7">Homodecamer; pentamer of dimers.</text>
</comment>
<feature type="binding site" evidence="7 10">
    <location>
        <position position="53"/>
    </location>
    <ligand>
        <name>Mg(2+)</name>
        <dbReference type="ChEBI" id="CHEBI:18420"/>
    </ligand>
</feature>
<gene>
    <name evidence="7" type="primary">panB</name>
    <name evidence="11" type="ORF">SAMN05428998_101616</name>
</gene>
<dbReference type="EC" id="2.1.2.11" evidence="7"/>
<name>A0A1Y6BCI4_9PROT</name>
<evidence type="ECO:0000313" key="11">
    <source>
        <dbReference type="EMBL" id="SME93850.1"/>
    </source>
</evidence>
<organism evidence="11 12">
    <name type="scientific">Tistlia consotensis USBA 355</name>
    <dbReference type="NCBI Taxonomy" id="560819"/>
    <lineage>
        <taxon>Bacteria</taxon>
        <taxon>Pseudomonadati</taxon>
        <taxon>Pseudomonadota</taxon>
        <taxon>Alphaproteobacteria</taxon>
        <taxon>Rhodospirillales</taxon>
        <taxon>Rhodovibrionaceae</taxon>
        <taxon>Tistlia</taxon>
    </lineage>
</organism>
<evidence type="ECO:0000313" key="12">
    <source>
        <dbReference type="Proteomes" id="UP000192917"/>
    </source>
</evidence>
<comment type="similarity">
    <text evidence="2 7">Belongs to the PanB family.</text>
</comment>
<feature type="binding site" evidence="7 9">
    <location>
        <position position="122"/>
    </location>
    <ligand>
        <name>3-methyl-2-oxobutanoate</name>
        <dbReference type="ChEBI" id="CHEBI:11851"/>
    </ligand>
</feature>
<comment type="function">
    <text evidence="6 7">Catalyzes the reversible reaction in which hydroxymethyl group from 5,10-methylenetetrahydrofolate is transferred onto alpha-ketoisovalerate to form ketopantoate.</text>
</comment>
<evidence type="ECO:0000256" key="2">
    <source>
        <dbReference type="ARBA" id="ARBA00008676"/>
    </source>
</evidence>